<dbReference type="Gene3D" id="1.10.10.10">
    <property type="entry name" value="Winged helix-like DNA-binding domain superfamily/Winged helix DNA-binding domain"/>
    <property type="match status" value="1"/>
</dbReference>
<dbReference type="InterPro" id="IPR036388">
    <property type="entry name" value="WH-like_DNA-bd_sf"/>
</dbReference>
<dbReference type="AlphaFoldDB" id="L8P772"/>
<protein>
    <submittedName>
        <fullName evidence="5">Putative DeoR family transcriptional regulator</fullName>
    </submittedName>
</protein>
<dbReference type="GO" id="GO:0003700">
    <property type="term" value="F:DNA-binding transcription factor activity"/>
    <property type="evidence" value="ECO:0007669"/>
    <property type="project" value="InterPro"/>
</dbReference>
<dbReference type="InterPro" id="IPR036390">
    <property type="entry name" value="WH_DNA-bd_sf"/>
</dbReference>
<evidence type="ECO:0000256" key="1">
    <source>
        <dbReference type="ARBA" id="ARBA00023015"/>
    </source>
</evidence>
<dbReference type="PANTHER" id="PTHR34580:SF3">
    <property type="entry name" value="PROTEIN PAFB"/>
    <property type="match status" value="1"/>
</dbReference>
<dbReference type="Pfam" id="PF08279">
    <property type="entry name" value="HTH_11"/>
    <property type="match status" value="1"/>
</dbReference>
<dbReference type="InterPro" id="IPR018356">
    <property type="entry name" value="Tscrpt_reg_HTH_DeoR_CS"/>
</dbReference>
<dbReference type="PATRIC" id="fig|1160705.3.peg.7012"/>
<keyword evidence="3" id="KW-0804">Transcription</keyword>
<dbReference type="Pfam" id="PF13280">
    <property type="entry name" value="WYL"/>
    <property type="match status" value="1"/>
</dbReference>
<dbReference type="PROSITE" id="PS51000">
    <property type="entry name" value="HTH_DEOR_2"/>
    <property type="match status" value="1"/>
</dbReference>
<proteinExistence type="predicted"/>
<evidence type="ECO:0000313" key="6">
    <source>
        <dbReference type="Proteomes" id="UP000011205"/>
    </source>
</evidence>
<dbReference type="InterPro" id="IPR026881">
    <property type="entry name" value="WYL_dom"/>
</dbReference>
<name>L8P772_STRVR</name>
<reference evidence="5 6" key="1">
    <citation type="journal article" date="2013" name="Genome Announc.">
        <title>Draft Genome Sequence of Streptomyces viridochromogenes Strain Tu57, Producer of Avilamycin.</title>
        <authorList>
            <person name="Gruning B.A."/>
            <person name="Erxleben A."/>
            <person name="Hahnlein A."/>
            <person name="Gunther S."/>
        </authorList>
    </citation>
    <scope>NUCLEOTIDE SEQUENCE [LARGE SCALE GENOMIC DNA]</scope>
    <source>
        <strain evidence="5 6">Tue57</strain>
    </source>
</reference>
<organism evidence="5 6">
    <name type="scientific">Streptomyces viridochromogenes Tue57</name>
    <dbReference type="NCBI Taxonomy" id="1160705"/>
    <lineage>
        <taxon>Bacteria</taxon>
        <taxon>Bacillati</taxon>
        <taxon>Actinomycetota</taxon>
        <taxon>Actinomycetes</taxon>
        <taxon>Kitasatosporales</taxon>
        <taxon>Streptomycetaceae</taxon>
        <taxon>Streptomyces</taxon>
    </lineage>
</organism>
<dbReference type="SUPFAM" id="SSF46785">
    <property type="entry name" value="Winged helix' DNA-binding domain"/>
    <property type="match status" value="1"/>
</dbReference>
<dbReference type="InterPro" id="IPR001034">
    <property type="entry name" value="DeoR_HTH"/>
</dbReference>
<dbReference type="PANTHER" id="PTHR34580">
    <property type="match status" value="1"/>
</dbReference>
<keyword evidence="2" id="KW-0238">DNA-binding</keyword>
<dbReference type="EMBL" id="AMLP01000222">
    <property type="protein sequence ID" value="ELS52029.1"/>
    <property type="molecule type" value="Genomic_DNA"/>
</dbReference>
<dbReference type="PROSITE" id="PS00894">
    <property type="entry name" value="HTH_DEOR_1"/>
    <property type="match status" value="1"/>
</dbReference>
<evidence type="ECO:0000256" key="3">
    <source>
        <dbReference type="ARBA" id="ARBA00023163"/>
    </source>
</evidence>
<gene>
    <name evidence="5" type="ORF">STVIR_7101</name>
</gene>
<evidence type="ECO:0000256" key="2">
    <source>
        <dbReference type="ARBA" id="ARBA00023125"/>
    </source>
</evidence>
<comment type="caution">
    <text evidence="5">The sequence shown here is derived from an EMBL/GenBank/DDBJ whole genome shotgun (WGS) entry which is preliminary data.</text>
</comment>
<dbReference type="PROSITE" id="PS52050">
    <property type="entry name" value="WYL"/>
    <property type="match status" value="1"/>
</dbReference>
<accession>L8P772</accession>
<dbReference type="GO" id="GO:0003677">
    <property type="term" value="F:DNA binding"/>
    <property type="evidence" value="ECO:0007669"/>
    <property type="project" value="UniProtKB-KW"/>
</dbReference>
<feature type="domain" description="HTH deoR-type" evidence="4">
    <location>
        <begin position="8"/>
        <end position="66"/>
    </location>
</feature>
<sequence length="322" mass="35219">MEFMTRDMTARMLRLLSLLQTRREWSGADLAERLSVTVRTVRRDIDRLRELGYPVDSARGHAGGYRLAPGADLPPLLLDDDEAVAIAVALRTAAGGPTGIEEAALRALAKLEQVLPRRLRGRITALQSAASGIIWETRGPRVDPALLSTLAIACRDHEILTFDYASRHGTTGRRRAEPCHLVDSGGLWYLLAHDTDRDDWRLFRLDRVSDALPTGRRVPSRPVPGGDPAAFVAARLSAAPTRYRAVATVRAPADRVRALVPGLGTRLKPIDDSTCCLDASDDHLPRITRTLAGLDADYTLDAGPDVLDDLRRAAHRILRATG</sequence>
<dbReference type="InterPro" id="IPR013196">
    <property type="entry name" value="HTH_11"/>
</dbReference>
<dbReference type="InterPro" id="IPR051534">
    <property type="entry name" value="CBASS_pafABC_assoc_protein"/>
</dbReference>
<evidence type="ECO:0000259" key="4">
    <source>
        <dbReference type="PROSITE" id="PS51000"/>
    </source>
</evidence>
<evidence type="ECO:0000313" key="5">
    <source>
        <dbReference type="EMBL" id="ELS52029.1"/>
    </source>
</evidence>
<keyword evidence="1" id="KW-0805">Transcription regulation</keyword>
<dbReference type="Proteomes" id="UP000011205">
    <property type="component" value="Unassembled WGS sequence"/>
</dbReference>